<evidence type="ECO:0000256" key="4">
    <source>
        <dbReference type="ARBA" id="ARBA00023284"/>
    </source>
</evidence>
<comment type="subcellular location">
    <subcellularLocation>
        <location evidence="1">Cell envelope</location>
    </subcellularLocation>
</comment>
<dbReference type="EMBL" id="JAXOJX010000090">
    <property type="protein sequence ID" value="MDZ5460956.1"/>
    <property type="molecule type" value="Genomic_DNA"/>
</dbReference>
<comment type="caution">
    <text evidence="7">The sequence shown here is derived from an EMBL/GenBank/DDBJ whole genome shotgun (WGS) entry which is preliminary data.</text>
</comment>
<evidence type="ECO:0000256" key="2">
    <source>
        <dbReference type="ARBA" id="ARBA00022748"/>
    </source>
</evidence>
<dbReference type="Gene3D" id="3.40.30.10">
    <property type="entry name" value="Glutaredoxin"/>
    <property type="match status" value="1"/>
</dbReference>
<keyword evidence="8" id="KW-1185">Reference proteome</keyword>
<dbReference type="Proteomes" id="UP001293718">
    <property type="component" value="Unassembled WGS sequence"/>
</dbReference>
<organism evidence="7 8">
    <name type="scientific">Azohydromonas lata</name>
    <dbReference type="NCBI Taxonomy" id="45677"/>
    <lineage>
        <taxon>Bacteria</taxon>
        <taxon>Pseudomonadati</taxon>
        <taxon>Pseudomonadota</taxon>
        <taxon>Betaproteobacteria</taxon>
        <taxon>Burkholderiales</taxon>
        <taxon>Sphaerotilaceae</taxon>
        <taxon>Azohydromonas</taxon>
    </lineage>
</organism>
<reference evidence="7 8" key="1">
    <citation type="submission" date="2023-11" db="EMBL/GenBank/DDBJ databases">
        <title>Draft genome of Azohydromonas lata strain H1 (DSM1123), a polyhydroxyalkanoate producer.</title>
        <authorList>
            <person name="Traversa D."/>
            <person name="D'Addabbo P."/>
            <person name="Pazzani C."/>
            <person name="Manzari C."/>
            <person name="Chiara M."/>
            <person name="Scrascia M."/>
        </authorList>
    </citation>
    <scope>NUCLEOTIDE SEQUENCE [LARGE SCALE GENOMIC DNA]</scope>
    <source>
        <strain evidence="7 8">H1</strain>
    </source>
</reference>
<keyword evidence="5" id="KW-1133">Transmembrane helix</keyword>
<proteinExistence type="predicted"/>
<dbReference type="PANTHER" id="PTHR42852">
    <property type="entry name" value="THIOL:DISULFIDE INTERCHANGE PROTEIN DSBE"/>
    <property type="match status" value="1"/>
</dbReference>
<evidence type="ECO:0000256" key="5">
    <source>
        <dbReference type="SAM" id="Phobius"/>
    </source>
</evidence>
<feature type="transmembrane region" description="Helical" evidence="5">
    <location>
        <begin position="21"/>
        <end position="42"/>
    </location>
</feature>
<name>A0ABU5IPY5_9BURK</name>
<dbReference type="RefSeq" id="WP_322468263.1">
    <property type="nucleotide sequence ID" value="NZ_JAXOJX010000090.1"/>
</dbReference>
<dbReference type="SUPFAM" id="SSF52833">
    <property type="entry name" value="Thioredoxin-like"/>
    <property type="match status" value="1"/>
</dbReference>
<dbReference type="CDD" id="cd03010">
    <property type="entry name" value="TlpA_like_DsbE"/>
    <property type="match status" value="1"/>
</dbReference>
<keyword evidence="5" id="KW-0472">Membrane</keyword>
<accession>A0ABU5IPY5</accession>
<dbReference type="Pfam" id="PF00578">
    <property type="entry name" value="AhpC-TSA"/>
    <property type="match status" value="1"/>
</dbReference>
<keyword evidence="3" id="KW-1015">Disulfide bond</keyword>
<evidence type="ECO:0000256" key="1">
    <source>
        <dbReference type="ARBA" id="ARBA00004196"/>
    </source>
</evidence>
<protein>
    <submittedName>
        <fullName evidence="7">DsbE family thiol:disulfide interchange protein</fullName>
    </submittedName>
</protein>
<dbReference type="InterPro" id="IPR000866">
    <property type="entry name" value="AhpC/TSA"/>
</dbReference>
<dbReference type="InterPro" id="IPR036249">
    <property type="entry name" value="Thioredoxin-like_sf"/>
</dbReference>
<dbReference type="PROSITE" id="PS51352">
    <property type="entry name" value="THIOREDOXIN_2"/>
    <property type="match status" value="1"/>
</dbReference>
<keyword evidence="4" id="KW-0676">Redox-active center</keyword>
<evidence type="ECO:0000256" key="3">
    <source>
        <dbReference type="ARBA" id="ARBA00023157"/>
    </source>
</evidence>
<evidence type="ECO:0000313" key="7">
    <source>
        <dbReference type="EMBL" id="MDZ5460956.1"/>
    </source>
</evidence>
<dbReference type="NCBIfam" id="TIGR00385">
    <property type="entry name" value="dsbE"/>
    <property type="match status" value="1"/>
</dbReference>
<dbReference type="InterPro" id="IPR017937">
    <property type="entry name" value="Thioredoxin_CS"/>
</dbReference>
<keyword evidence="5" id="KW-0812">Transmembrane</keyword>
<gene>
    <name evidence="7" type="ORF">SM757_30715</name>
</gene>
<evidence type="ECO:0000313" key="8">
    <source>
        <dbReference type="Proteomes" id="UP001293718"/>
    </source>
</evidence>
<feature type="domain" description="Thioredoxin" evidence="6">
    <location>
        <begin position="52"/>
        <end position="189"/>
    </location>
</feature>
<evidence type="ECO:0000259" key="6">
    <source>
        <dbReference type="PROSITE" id="PS51352"/>
    </source>
</evidence>
<keyword evidence="2" id="KW-0201">Cytochrome c-type biogenesis</keyword>
<sequence>MDSSPPSPLPGAQAGPRRRRALVPLTLLALLGLLVLLMARGLQRDPHALPSALVGQRAPALALPPLDPGQPPAASALLGRPWVLNVWASWCEPCTQEWPQLQQLAAQGVAVVGLNYKDDAAAARRWLQRAGRSPFETSLQDADGRAALDWGVSGVPETFIVDAQGVVRWRHAGALTPQVLQEQFWPLWRKFQP</sequence>
<dbReference type="PROSITE" id="PS00194">
    <property type="entry name" value="THIOREDOXIN_1"/>
    <property type="match status" value="1"/>
</dbReference>
<dbReference type="PANTHER" id="PTHR42852:SF6">
    <property type="entry name" value="THIOL:DISULFIDE INTERCHANGE PROTEIN DSBE"/>
    <property type="match status" value="1"/>
</dbReference>
<dbReference type="InterPro" id="IPR004799">
    <property type="entry name" value="Periplasmic_diS_OxRdtase_DsbE"/>
</dbReference>
<dbReference type="InterPro" id="IPR013766">
    <property type="entry name" value="Thioredoxin_domain"/>
</dbReference>
<dbReference type="InterPro" id="IPR050553">
    <property type="entry name" value="Thioredoxin_ResA/DsbE_sf"/>
</dbReference>